<evidence type="ECO:0000313" key="2">
    <source>
        <dbReference type="EMBL" id="QJW93904.1"/>
    </source>
</evidence>
<dbReference type="Proteomes" id="UP000503447">
    <property type="component" value="Chromosome"/>
</dbReference>
<dbReference type="AlphaFoldDB" id="A0A6M5YJZ9"/>
<feature type="compositionally biased region" description="Low complexity" evidence="1">
    <location>
        <begin position="24"/>
        <end position="43"/>
    </location>
</feature>
<name>A0A6M5YJZ9_9BACT</name>
<gene>
    <name evidence="2" type="ORF">FTUN_1418</name>
</gene>
<sequence length="85" mass="8474">MNFRARLSLFALETRENPSVPGIDPTGGTAPAPVTTTTTTTATTTTDPTSIALAAATAGATVPTTNVLTATNSIYNTPVVGPTGP</sequence>
<protein>
    <submittedName>
        <fullName evidence="2">Uncharacterized protein</fullName>
    </submittedName>
</protein>
<feature type="region of interest" description="Disordered" evidence="1">
    <location>
        <begin position="16"/>
        <end position="43"/>
    </location>
</feature>
<accession>A0A6M5YJZ9</accession>
<dbReference type="EMBL" id="CP053452">
    <property type="protein sequence ID" value="QJW93904.1"/>
    <property type="molecule type" value="Genomic_DNA"/>
</dbReference>
<evidence type="ECO:0000313" key="3">
    <source>
        <dbReference type="Proteomes" id="UP000503447"/>
    </source>
</evidence>
<reference evidence="3" key="1">
    <citation type="submission" date="2020-05" db="EMBL/GenBank/DDBJ databases">
        <title>Frigoriglobus tundricola gen. nov., sp. nov., a psychrotolerant cellulolytic planctomycete of the family Gemmataceae with two divergent copies of 16S rRNA gene.</title>
        <authorList>
            <person name="Kulichevskaya I.S."/>
            <person name="Ivanova A.A."/>
            <person name="Naumoff D.G."/>
            <person name="Beletsky A.V."/>
            <person name="Rijpstra W.I.C."/>
            <person name="Sinninghe Damste J.S."/>
            <person name="Mardanov A.V."/>
            <person name="Ravin N.V."/>
            <person name="Dedysh S.N."/>
        </authorList>
    </citation>
    <scope>NUCLEOTIDE SEQUENCE [LARGE SCALE GENOMIC DNA]</scope>
    <source>
        <strain evidence="3">PL17</strain>
    </source>
</reference>
<evidence type="ECO:0000256" key="1">
    <source>
        <dbReference type="SAM" id="MobiDB-lite"/>
    </source>
</evidence>
<dbReference type="KEGG" id="ftj:FTUN_1418"/>
<keyword evidence="3" id="KW-1185">Reference proteome</keyword>
<organism evidence="2 3">
    <name type="scientific">Frigoriglobus tundricola</name>
    <dbReference type="NCBI Taxonomy" id="2774151"/>
    <lineage>
        <taxon>Bacteria</taxon>
        <taxon>Pseudomonadati</taxon>
        <taxon>Planctomycetota</taxon>
        <taxon>Planctomycetia</taxon>
        <taxon>Gemmatales</taxon>
        <taxon>Gemmataceae</taxon>
        <taxon>Frigoriglobus</taxon>
    </lineage>
</organism>
<proteinExistence type="predicted"/>